<keyword evidence="2" id="KW-0813">Transport</keyword>
<gene>
    <name evidence="9" type="ORF">RQP52_04450</name>
</gene>
<keyword evidence="6 7" id="KW-0472">Membrane</keyword>
<feature type="transmembrane region" description="Helical" evidence="7">
    <location>
        <begin position="321"/>
        <end position="344"/>
    </location>
</feature>
<dbReference type="Gene3D" id="1.20.1250.20">
    <property type="entry name" value="MFS general substrate transporter like domains"/>
    <property type="match status" value="2"/>
</dbReference>
<feature type="transmembrane region" description="Helical" evidence="7">
    <location>
        <begin position="73"/>
        <end position="90"/>
    </location>
</feature>
<dbReference type="InterPro" id="IPR005829">
    <property type="entry name" value="Sugar_transporter_CS"/>
</dbReference>
<feature type="transmembrane region" description="Helical" evidence="7">
    <location>
        <begin position="225"/>
        <end position="245"/>
    </location>
</feature>
<dbReference type="SUPFAM" id="SSF103473">
    <property type="entry name" value="MFS general substrate transporter"/>
    <property type="match status" value="1"/>
</dbReference>
<reference evidence="9 10" key="1">
    <citation type="submission" date="2023-10" db="EMBL/GenBank/DDBJ databases">
        <title>Paenibacillus strain PFR10 Genome sequencing and assembly.</title>
        <authorList>
            <person name="Kim I."/>
        </authorList>
    </citation>
    <scope>NUCLEOTIDE SEQUENCE [LARGE SCALE GENOMIC DNA]</scope>
    <source>
        <strain evidence="9 10">PFR10</strain>
    </source>
</reference>
<comment type="subcellular location">
    <subcellularLocation>
        <location evidence="1">Cell membrane</location>
        <topology evidence="1">Multi-pass membrane protein</topology>
    </subcellularLocation>
</comment>
<evidence type="ECO:0000313" key="10">
    <source>
        <dbReference type="Proteomes" id="UP001260980"/>
    </source>
</evidence>
<evidence type="ECO:0000256" key="2">
    <source>
        <dbReference type="ARBA" id="ARBA00022448"/>
    </source>
</evidence>
<keyword evidence="10" id="KW-1185">Reference proteome</keyword>
<dbReference type="InterPro" id="IPR036259">
    <property type="entry name" value="MFS_trans_sf"/>
</dbReference>
<keyword evidence="3" id="KW-1003">Cell membrane</keyword>
<feature type="transmembrane region" description="Helical" evidence="7">
    <location>
        <begin position="356"/>
        <end position="381"/>
    </location>
</feature>
<dbReference type="PROSITE" id="PS50850">
    <property type="entry name" value="MFS"/>
    <property type="match status" value="1"/>
</dbReference>
<feature type="transmembrane region" description="Helical" evidence="7">
    <location>
        <begin position="37"/>
        <end position="61"/>
    </location>
</feature>
<evidence type="ECO:0000259" key="8">
    <source>
        <dbReference type="PROSITE" id="PS50850"/>
    </source>
</evidence>
<organism evidence="9 10">
    <name type="scientific">Paenibacillus violae</name>
    <dbReference type="NCBI Taxonomy" id="3077234"/>
    <lineage>
        <taxon>Bacteria</taxon>
        <taxon>Bacillati</taxon>
        <taxon>Bacillota</taxon>
        <taxon>Bacilli</taxon>
        <taxon>Bacillales</taxon>
        <taxon>Paenibacillaceae</taxon>
        <taxon>Paenibacillus</taxon>
    </lineage>
</organism>
<dbReference type="PROSITE" id="PS00216">
    <property type="entry name" value="SUGAR_TRANSPORT_1"/>
    <property type="match status" value="1"/>
</dbReference>
<keyword evidence="5 7" id="KW-1133">Transmembrane helix</keyword>
<dbReference type="EMBL" id="JAWCUD010000001">
    <property type="protein sequence ID" value="MDU0200328.1"/>
    <property type="molecule type" value="Genomic_DNA"/>
</dbReference>
<feature type="transmembrane region" description="Helical" evidence="7">
    <location>
        <begin position="161"/>
        <end position="179"/>
    </location>
</feature>
<evidence type="ECO:0000256" key="5">
    <source>
        <dbReference type="ARBA" id="ARBA00022989"/>
    </source>
</evidence>
<evidence type="ECO:0000256" key="4">
    <source>
        <dbReference type="ARBA" id="ARBA00022692"/>
    </source>
</evidence>
<proteinExistence type="predicted"/>
<sequence>MSNSMSRSMASCTITLKDGKPFVLEMALKEGLAPKKLTILIMVIIVAGMSQGMLLPLLTILLDRSGVSTDANGLNAAALYIGIFSTMFFIEKPVRRFGYKPVIMVGMGLVITANCLFPAWQHIGFWFVLRLMVGIGDSALHYATQLWIVTSSPKEHRGRNITLYGMAYGIGFSLGPVGITLLKVGIWGPFLTTSSFFLIILLLMTRLKNERPERGERVEAVHKRASKVAAIAWFPLITSLLYGYMEASMNSNFPLYGLRIGLSEANIGILLPVMGVGGLIMQLPLGIWSDRIGRKKILISSGLIGALAFLCIPFAGTKLWLIGLLFAIAGGMVGSFFSLGLAYAADILPRHLLPTANVLASIQYSVGSIAGPLIGGIAIRYSNVASIFYMLSLIYVLFALSGLRFRRETAA</sequence>
<feature type="transmembrane region" description="Helical" evidence="7">
    <location>
        <begin position="126"/>
        <end position="149"/>
    </location>
</feature>
<feature type="transmembrane region" description="Helical" evidence="7">
    <location>
        <begin position="297"/>
        <end position="315"/>
    </location>
</feature>
<name>A0ABU3R8C3_9BACL</name>
<dbReference type="PANTHER" id="PTHR23521">
    <property type="entry name" value="TRANSPORTER MFS SUPERFAMILY"/>
    <property type="match status" value="1"/>
</dbReference>
<dbReference type="InterPro" id="IPR047200">
    <property type="entry name" value="MFS_YcaD-like"/>
</dbReference>
<evidence type="ECO:0000256" key="6">
    <source>
        <dbReference type="ARBA" id="ARBA00023136"/>
    </source>
</evidence>
<feature type="transmembrane region" description="Helical" evidence="7">
    <location>
        <begin position="387"/>
        <end position="405"/>
    </location>
</feature>
<dbReference type="CDD" id="cd17477">
    <property type="entry name" value="MFS_YcaD_like"/>
    <property type="match status" value="1"/>
</dbReference>
<feature type="transmembrane region" description="Helical" evidence="7">
    <location>
        <begin position="265"/>
        <end position="285"/>
    </location>
</feature>
<accession>A0ABU3R8C3</accession>
<dbReference type="Pfam" id="PF07690">
    <property type="entry name" value="MFS_1"/>
    <property type="match status" value="1"/>
</dbReference>
<dbReference type="Proteomes" id="UP001260980">
    <property type="component" value="Unassembled WGS sequence"/>
</dbReference>
<comment type="caution">
    <text evidence="9">The sequence shown here is derived from an EMBL/GenBank/DDBJ whole genome shotgun (WGS) entry which is preliminary data.</text>
</comment>
<feature type="transmembrane region" description="Helical" evidence="7">
    <location>
        <begin position="102"/>
        <end position="120"/>
    </location>
</feature>
<evidence type="ECO:0000256" key="1">
    <source>
        <dbReference type="ARBA" id="ARBA00004651"/>
    </source>
</evidence>
<dbReference type="RefSeq" id="WP_315949704.1">
    <property type="nucleotide sequence ID" value="NZ_JAWCUD010000001.1"/>
</dbReference>
<keyword evidence="4 7" id="KW-0812">Transmembrane</keyword>
<feature type="domain" description="Major facilitator superfamily (MFS) profile" evidence="8">
    <location>
        <begin position="36"/>
        <end position="410"/>
    </location>
</feature>
<protein>
    <submittedName>
        <fullName evidence="9">MFS transporter</fullName>
    </submittedName>
</protein>
<evidence type="ECO:0000256" key="3">
    <source>
        <dbReference type="ARBA" id="ARBA00022475"/>
    </source>
</evidence>
<dbReference type="InterPro" id="IPR020846">
    <property type="entry name" value="MFS_dom"/>
</dbReference>
<dbReference type="PANTHER" id="PTHR23521:SF2">
    <property type="entry name" value="TRANSPORTER MFS SUPERFAMILY"/>
    <property type="match status" value="1"/>
</dbReference>
<feature type="transmembrane region" description="Helical" evidence="7">
    <location>
        <begin position="185"/>
        <end position="204"/>
    </location>
</feature>
<dbReference type="InterPro" id="IPR011701">
    <property type="entry name" value="MFS"/>
</dbReference>
<evidence type="ECO:0000313" key="9">
    <source>
        <dbReference type="EMBL" id="MDU0200328.1"/>
    </source>
</evidence>
<evidence type="ECO:0000256" key="7">
    <source>
        <dbReference type="SAM" id="Phobius"/>
    </source>
</evidence>